<dbReference type="PANTHER" id="PTHR46438">
    <property type="entry name" value="ALPHA/BETA-HYDROLASES SUPERFAMILY PROTEIN"/>
    <property type="match status" value="1"/>
</dbReference>
<dbReference type="SUPFAM" id="SSF53474">
    <property type="entry name" value="alpha/beta-Hydrolases"/>
    <property type="match status" value="1"/>
</dbReference>
<dbReference type="Proteomes" id="UP000251891">
    <property type="component" value="Unassembled WGS sequence"/>
</dbReference>
<name>A0A365GWQ7_9ACTN</name>
<evidence type="ECO:0000313" key="3">
    <source>
        <dbReference type="EMBL" id="RAY11254.1"/>
    </source>
</evidence>
<keyword evidence="4" id="KW-1185">Reference proteome</keyword>
<dbReference type="Gene3D" id="3.40.50.1820">
    <property type="entry name" value="alpha/beta hydrolase"/>
    <property type="match status" value="1"/>
</dbReference>
<dbReference type="EMBL" id="QLYX01000020">
    <property type="protein sequence ID" value="RAY11254.1"/>
    <property type="molecule type" value="Genomic_DNA"/>
</dbReference>
<sequence>MDIAFERRGDGPPLVLLHGIGHRWQAWEPVMGRLSAEREVIAVDLPGFGASPPLPPGARYDLDTIMDVLAEFFGKLGLDRPHIAGNSLGGLFALEAADRNLVGSATALSPAGFFTAPELLYASSVLRFSRLAARVPDGVLARLASTPRRRKAVFGMIYGHPDRLSIETLAEDARVLRECVGFEPTLRTGRRVRFRGACADVPVTIAWGTRDRLLLPIQALRAQQRLPGARFVWLADCGHVPMGDDPDLVAKVLLEGSATARVAPAAEPAVGEPPQPVEPVERPLG</sequence>
<evidence type="ECO:0000256" key="1">
    <source>
        <dbReference type="SAM" id="MobiDB-lite"/>
    </source>
</evidence>
<dbReference type="RefSeq" id="WP_111871710.1">
    <property type="nucleotide sequence ID" value="NZ_QLYX01000020.1"/>
</dbReference>
<reference evidence="3 4" key="1">
    <citation type="submission" date="2018-06" db="EMBL/GenBank/DDBJ databases">
        <title>Actinomadura craniellae sp. nov. isolated from marine sponge Craniella sp.</title>
        <authorList>
            <person name="Li L."/>
            <person name="Xu Q.H."/>
            <person name="Lin H.W."/>
            <person name="Lu Y.H."/>
        </authorList>
    </citation>
    <scope>NUCLEOTIDE SEQUENCE [LARGE SCALE GENOMIC DNA]</scope>
    <source>
        <strain evidence="3 4">LHW63021</strain>
    </source>
</reference>
<dbReference type="OrthoDB" id="27092at2"/>
<comment type="caution">
    <text evidence="3">The sequence shown here is derived from an EMBL/GenBank/DDBJ whole genome shotgun (WGS) entry which is preliminary data.</text>
</comment>
<feature type="region of interest" description="Disordered" evidence="1">
    <location>
        <begin position="263"/>
        <end position="285"/>
    </location>
</feature>
<dbReference type="PRINTS" id="PR00111">
    <property type="entry name" value="ABHYDROLASE"/>
</dbReference>
<keyword evidence="3" id="KW-0378">Hydrolase</keyword>
<evidence type="ECO:0000313" key="4">
    <source>
        <dbReference type="Proteomes" id="UP000251891"/>
    </source>
</evidence>
<gene>
    <name evidence="3" type="ORF">DPM19_31355</name>
</gene>
<evidence type="ECO:0000259" key="2">
    <source>
        <dbReference type="Pfam" id="PF12697"/>
    </source>
</evidence>
<dbReference type="InterPro" id="IPR000073">
    <property type="entry name" value="AB_hydrolase_1"/>
</dbReference>
<feature type="domain" description="AB hydrolase-1" evidence="2">
    <location>
        <begin position="14"/>
        <end position="251"/>
    </location>
</feature>
<dbReference type="AlphaFoldDB" id="A0A365GWQ7"/>
<dbReference type="Pfam" id="PF12697">
    <property type="entry name" value="Abhydrolase_6"/>
    <property type="match status" value="1"/>
</dbReference>
<dbReference type="GO" id="GO:0016787">
    <property type="term" value="F:hydrolase activity"/>
    <property type="evidence" value="ECO:0007669"/>
    <property type="project" value="UniProtKB-KW"/>
</dbReference>
<proteinExistence type="predicted"/>
<protein>
    <submittedName>
        <fullName evidence="3">Alpha/beta hydrolase</fullName>
    </submittedName>
</protein>
<accession>A0A365GWQ7</accession>
<dbReference type="PANTHER" id="PTHR46438:SF11">
    <property type="entry name" value="LIPASE-RELATED"/>
    <property type="match status" value="1"/>
</dbReference>
<organism evidence="3 4">
    <name type="scientific">Actinomadura craniellae</name>
    <dbReference type="NCBI Taxonomy" id="2231787"/>
    <lineage>
        <taxon>Bacteria</taxon>
        <taxon>Bacillati</taxon>
        <taxon>Actinomycetota</taxon>
        <taxon>Actinomycetes</taxon>
        <taxon>Streptosporangiales</taxon>
        <taxon>Thermomonosporaceae</taxon>
        <taxon>Actinomadura</taxon>
    </lineage>
</organism>
<dbReference type="InterPro" id="IPR029058">
    <property type="entry name" value="AB_hydrolase_fold"/>
</dbReference>